<accession>A0A8S1EEV3</accession>
<dbReference type="Proteomes" id="UP000494165">
    <property type="component" value="Unassembled WGS sequence"/>
</dbReference>
<dbReference type="Gene3D" id="2.60.40.10">
    <property type="entry name" value="Immunoglobulins"/>
    <property type="match status" value="1"/>
</dbReference>
<keyword evidence="1" id="KW-0175">Coiled coil</keyword>
<dbReference type="EMBL" id="CADEPI010001008">
    <property type="protein sequence ID" value="CAB3388925.1"/>
    <property type="molecule type" value="Genomic_DNA"/>
</dbReference>
<dbReference type="InterPro" id="IPR013783">
    <property type="entry name" value="Ig-like_fold"/>
</dbReference>
<organism evidence="3 4">
    <name type="scientific">Cloeon dipterum</name>
    <dbReference type="NCBI Taxonomy" id="197152"/>
    <lineage>
        <taxon>Eukaryota</taxon>
        <taxon>Metazoa</taxon>
        <taxon>Ecdysozoa</taxon>
        <taxon>Arthropoda</taxon>
        <taxon>Hexapoda</taxon>
        <taxon>Insecta</taxon>
        <taxon>Pterygota</taxon>
        <taxon>Palaeoptera</taxon>
        <taxon>Ephemeroptera</taxon>
        <taxon>Pisciforma</taxon>
        <taxon>Baetidae</taxon>
        <taxon>Cloeon</taxon>
    </lineage>
</organism>
<dbReference type="SUPFAM" id="SSF48726">
    <property type="entry name" value="Immunoglobulin"/>
    <property type="match status" value="1"/>
</dbReference>
<comment type="caution">
    <text evidence="3">The sequence shown here is derived from an EMBL/GenBank/DDBJ whole genome shotgun (WGS) entry which is preliminary data.</text>
</comment>
<evidence type="ECO:0000256" key="2">
    <source>
        <dbReference type="SAM" id="MobiDB-lite"/>
    </source>
</evidence>
<feature type="region of interest" description="Disordered" evidence="2">
    <location>
        <begin position="256"/>
        <end position="289"/>
    </location>
</feature>
<feature type="coiled-coil region" evidence="1">
    <location>
        <begin position="304"/>
        <end position="331"/>
    </location>
</feature>
<gene>
    <name evidence="3" type="ORF">CLODIP_2_CD13838</name>
</gene>
<evidence type="ECO:0000256" key="1">
    <source>
        <dbReference type="SAM" id="Coils"/>
    </source>
</evidence>
<protein>
    <recommendedName>
        <fullName evidence="5">Immunoglobulin I-set domain-containing protein</fullName>
    </recommendedName>
</protein>
<proteinExistence type="predicted"/>
<dbReference type="AlphaFoldDB" id="A0A8S1EEV3"/>
<keyword evidence="4" id="KW-1185">Reference proteome</keyword>
<evidence type="ECO:0008006" key="5">
    <source>
        <dbReference type="Google" id="ProtNLM"/>
    </source>
</evidence>
<feature type="compositionally biased region" description="Basic and acidic residues" evidence="2">
    <location>
        <begin position="272"/>
        <end position="287"/>
    </location>
</feature>
<name>A0A8S1EEV3_9INSE</name>
<evidence type="ECO:0000313" key="4">
    <source>
        <dbReference type="Proteomes" id="UP000494165"/>
    </source>
</evidence>
<dbReference type="InterPro" id="IPR036179">
    <property type="entry name" value="Ig-like_dom_sf"/>
</dbReference>
<evidence type="ECO:0000313" key="3">
    <source>
        <dbReference type="EMBL" id="CAB3388925.1"/>
    </source>
</evidence>
<reference evidence="3 4" key="1">
    <citation type="submission" date="2020-04" db="EMBL/GenBank/DDBJ databases">
        <authorList>
            <person name="Alioto T."/>
            <person name="Alioto T."/>
            <person name="Gomez Garrido J."/>
        </authorList>
    </citation>
    <scope>NUCLEOTIDE SEQUENCE [LARGE SCALE GENOMIC DNA]</scope>
</reference>
<sequence length="443" mass="47644">MAQAHQLQRMLAMVDAEALARLIADEPVVAGEGELCWTDRIEAGWVTASQNCFRLGADNEGTMLPKSSVSSTSSANYSEHILGGCGRDVGLFGCAAVHFSHGGALRTRSGDCRPVPSLADALKKPEPPNIQVTPATRAPPSDLKIALSFTGKQQKLIALSKLISFTDESSKRARECGCSARSPATRRPELTIKEKDDLRIVEISEVSVEDAGLYRVTLENDVGRVEASARLDVIGSNSDWRMTCWSAAVIEGSATAEEHGHISKGQTPGGPAEDHRRDPDKAGRKAEGAGGAAAVAGQAQLFAVDRLEADKQQLQQRLLEVDEKLEKWVKTLVEQLSRERVALEVGLTLARLNVLAAFLAALLRRPHLLASFSAANHSSLFELLDQSRSLYASALAVSAAPDDSLLDHIHKFLDAPQHFILEMANLVGAYDDGFERGERGGGL</sequence>